<dbReference type="Proteomes" id="UP000256862">
    <property type="component" value="Chromosome CO2235"/>
</dbReference>
<dbReference type="CDD" id="cd03820">
    <property type="entry name" value="GT4_AmsD-like"/>
    <property type="match status" value="1"/>
</dbReference>
<dbReference type="PANTHER" id="PTHR12526">
    <property type="entry name" value="GLYCOSYLTRANSFERASE"/>
    <property type="match status" value="1"/>
</dbReference>
<keyword evidence="3" id="KW-0808">Transferase</keyword>
<evidence type="ECO:0000313" key="3">
    <source>
        <dbReference type="EMBL" id="SPC08564.1"/>
    </source>
</evidence>
<dbReference type="SUPFAM" id="SSF53756">
    <property type="entry name" value="UDP-Glycosyltransferase/glycogen phosphorylase"/>
    <property type="match status" value="1"/>
</dbReference>
<dbReference type="EMBL" id="OGUS01000093">
    <property type="protein sequence ID" value="SPC08564.1"/>
    <property type="molecule type" value="Genomic_DNA"/>
</dbReference>
<sequence>MLPSSVTCAPCLAAAGCRPRPFVSRSAPRTPRIAQIALPTTTHPSPSGRNICFLTGTLNAMAGAERMTATLANALAALGHNVTILSLWDQASQFALDPRIRHEALFAQRPSFKRAYLATVAGIRRHCRAHRTEVLVQVDTMLALFVLPATVGLGLHHIAWEHCHFDQDLGKPARKLARRLAARFCRQVVVLTERDRQRWREALRPRSDIVCLPNPLPFPMPPEPAPRTQKTVLAMGRLVAAKGFDVLLHAWQQVAAQAPGWQLLIHGEGEERPALTALINELGLQDRASLPGICHDPQQAYGRASVFCLSSRYEGFGLVLIEAMAFGLPIVSTDCETGPRELLTPGQDALVVPTGNAKALAEALLSVIRDPDGANRLADAGRRKASTFALERIALQWDALVKAQP</sequence>
<accession>A0A375G856</accession>
<organism evidence="3 5">
    <name type="scientific">Cupriavidus oxalaticus</name>
    <dbReference type="NCBI Taxonomy" id="96344"/>
    <lineage>
        <taxon>Bacteria</taxon>
        <taxon>Pseudomonadati</taxon>
        <taxon>Pseudomonadota</taxon>
        <taxon>Betaproteobacteria</taxon>
        <taxon>Burkholderiales</taxon>
        <taxon>Burkholderiaceae</taxon>
        <taxon>Cupriavidus</taxon>
    </lineage>
</organism>
<evidence type="ECO:0000313" key="4">
    <source>
        <dbReference type="EMBL" id="SPC14258.1"/>
    </source>
</evidence>
<dbReference type="Pfam" id="PF00534">
    <property type="entry name" value="Glycos_transf_1"/>
    <property type="match status" value="1"/>
</dbReference>
<reference evidence="5" key="2">
    <citation type="submission" date="2018-01" db="EMBL/GenBank/DDBJ databases">
        <authorList>
            <person name="Gaut B.S."/>
            <person name="Morton B.R."/>
            <person name="Clegg M.T."/>
            <person name="Duvall M.R."/>
        </authorList>
    </citation>
    <scope>NUCLEOTIDE SEQUENCE [LARGE SCALE GENOMIC DNA]</scope>
</reference>
<comment type="caution">
    <text evidence="3">The sequence shown here is derived from an EMBL/GenBank/DDBJ whole genome shotgun (WGS) entry which is preliminary data.</text>
</comment>
<evidence type="ECO:0000313" key="5">
    <source>
        <dbReference type="Proteomes" id="UP000256862"/>
    </source>
</evidence>
<proteinExistence type="predicted"/>
<dbReference type="Pfam" id="PF13439">
    <property type="entry name" value="Glyco_transf_4"/>
    <property type="match status" value="1"/>
</dbReference>
<gene>
    <name evidence="4" type="ORF">CO2235_200114</name>
    <name evidence="3" type="ORF">CO2235_U850056</name>
</gene>
<dbReference type="InterPro" id="IPR001296">
    <property type="entry name" value="Glyco_trans_1"/>
</dbReference>
<evidence type="ECO:0000259" key="1">
    <source>
        <dbReference type="Pfam" id="PF00534"/>
    </source>
</evidence>
<dbReference type="InterPro" id="IPR028098">
    <property type="entry name" value="Glyco_trans_4-like_N"/>
</dbReference>
<dbReference type="GO" id="GO:0016757">
    <property type="term" value="F:glycosyltransferase activity"/>
    <property type="evidence" value="ECO:0007669"/>
    <property type="project" value="InterPro"/>
</dbReference>
<dbReference type="EMBL" id="OGUS01000121">
    <property type="protein sequence ID" value="SPC14258.1"/>
    <property type="molecule type" value="Genomic_DNA"/>
</dbReference>
<dbReference type="AlphaFoldDB" id="A0A375G856"/>
<feature type="domain" description="Glycosyl transferase family 1" evidence="1">
    <location>
        <begin position="224"/>
        <end position="383"/>
    </location>
</feature>
<evidence type="ECO:0000259" key="2">
    <source>
        <dbReference type="Pfam" id="PF13439"/>
    </source>
</evidence>
<name>A0A375G856_9BURK</name>
<protein>
    <submittedName>
        <fullName evidence="3 4">Glycosyl transferase</fullName>
    </submittedName>
</protein>
<reference evidence="3 5" key="1">
    <citation type="submission" date="2018-01" db="EMBL/GenBank/DDBJ databases">
        <authorList>
            <person name="Clerissi C."/>
        </authorList>
    </citation>
    <scope>NUCLEOTIDE SEQUENCE</scope>
    <source>
        <strain evidence="3">Cupriavidus oxalaticus LMG 2235</strain>
    </source>
</reference>
<feature type="domain" description="Glycosyltransferase subfamily 4-like N-terminal" evidence="2">
    <location>
        <begin position="63"/>
        <end position="215"/>
    </location>
</feature>
<dbReference type="Gene3D" id="3.40.50.2000">
    <property type="entry name" value="Glycogen Phosphorylase B"/>
    <property type="match status" value="2"/>
</dbReference>